<dbReference type="Proteomes" id="UP000828390">
    <property type="component" value="Unassembled WGS sequence"/>
</dbReference>
<dbReference type="EMBL" id="JAIWYP010000016">
    <property type="protein sequence ID" value="KAH3694993.1"/>
    <property type="molecule type" value="Genomic_DNA"/>
</dbReference>
<feature type="region of interest" description="Disordered" evidence="1">
    <location>
        <begin position="19"/>
        <end position="62"/>
    </location>
</feature>
<evidence type="ECO:0000313" key="3">
    <source>
        <dbReference type="Proteomes" id="UP000828390"/>
    </source>
</evidence>
<gene>
    <name evidence="2" type="ORF">DPMN_082440</name>
</gene>
<organism evidence="2 3">
    <name type="scientific">Dreissena polymorpha</name>
    <name type="common">Zebra mussel</name>
    <name type="synonym">Mytilus polymorpha</name>
    <dbReference type="NCBI Taxonomy" id="45954"/>
    <lineage>
        <taxon>Eukaryota</taxon>
        <taxon>Metazoa</taxon>
        <taxon>Spiralia</taxon>
        <taxon>Lophotrochozoa</taxon>
        <taxon>Mollusca</taxon>
        <taxon>Bivalvia</taxon>
        <taxon>Autobranchia</taxon>
        <taxon>Heteroconchia</taxon>
        <taxon>Euheterodonta</taxon>
        <taxon>Imparidentia</taxon>
        <taxon>Neoheterodontei</taxon>
        <taxon>Myida</taxon>
        <taxon>Dreissenoidea</taxon>
        <taxon>Dreissenidae</taxon>
        <taxon>Dreissena</taxon>
    </lineage>
</organism>
<reference evidence="2" key="2">
    <citation type="submission" date="2020-11" db="EMBL/GenBank/DDBJ databases">
        <authorList>
            <person name="McCartney M.A."/>
            <person name="Auch B."/>
            <person name="Kono T."/>
            <person name="Mallez S."/>
            <person name="Becker A."/>
            <person name="Gohl D.M."/>
            <person name="Silverstein K.A.T."/>
            <person name="Koren S."/>
            <person name="Bechman K.B."/>
            <person name="Herman A."/>
            <person name="Abrahante J.E."/>
            <person name="Garbe J."/>
        </authorList>
    </citation>
    <scope>NUCLEOTIDE SEQUENCE</scope>
    <source>
        <strain evidence="2">Duluth1</strain>
        <tissue evidence="2">Whole animal</tissue>
    </source>
</reference>
<proteinExistence type="predicted"/>
<dbReference type="AlphaFoldDB" id="A0A9D3Y6Y3"/>
<name>A0A9D3Y6Y3_DREPO</name>
<sequence>MLHSIINIYFLGPKVVKQELKPTVGTPAINTPDNSPKRKRTRHTPSTASPATPDAPPPKRRR</sequence>
<reference evidence="2" key="1">
    <citation type="journal article" date="2019" name="bioRxiv">
        <title>The Genome of the Zebra Mussel, Dreissena polymorpha: A Resource for Invasive Species Research.</title>
        <authorList>
            <person name="McCartney M.A."/>
            <person name="Auch B."/>
            <person name="Kono T."/>
            <person name="Mallez S."/>
            <person name="Zhang Y."/>
            <person name="Obille A."/>
            <person name="Becker A."/>
            <person name="Abrahante J.E."/>
            <person name="Garbe J."/>
            <person name="Badalamenti J.P."/>
            <person name="Herman A."/>
            <person name="Mangelson H."/>
            <person name="Liachko I."/>
            <person name="Sullivan S."/>
            <person name="Sone E.D."/>
            <person name="Koren S."/>
            <person name="Silverstein K.A.T."/>
            <person name="Beckman K.B."/>
            <person name="Gohl D.M."/>
        </authorList>
    </citation>
    <scope>NUCLEOTIDE SEQUENCE</scope>
    <source>
        <strain evidence="2">Duluth1</strain>
        <tissue evidence="2">Whole animal</tissue>
    </source>
</reference>
<evidence type="ECO:0000256" key="1">
    <source>
        <dbReference type="SAM" id="MobiDB-lite"/>
    </source>
</evidence>
<accession>A0A9D3Y6Y3</accession>
<protein>
    <submittedName>
        <fullName evidence="2">Uncharacterized protein</fullName>
    </submittedName>
</protein>
<comment type="caution">
    <text evidence="2">The sequence shown here is derived from an EMBL/GenBank/DDBJ whole genome shotgun (WGS) entry which is preliminary data.</text>
</comment>
<keyword evidence="3" id="KW-1185">Reference proteome</keyword>
<evidence type="ECO:0000313" key="2">
    <source>
        <dbReference type="EMBL" id="KAH3694993.1"/>
    </source>
</evidence>